<accession>A0A1G2C0F1</accession>
<evidence type="ECO:0008006" key="9">
    <source>
        <dbReference type="Google" id="ProtNLM"/>
    </source>
</evidence>
<dbReference type="GO" id="GO:0070063">
    <property type="term" value="F:RNA polymerase binding"/>
    <property type="evidence" value="ECO:0007669"/>
    <property type="project" value="InterPro"/>
</dbReference>
<dbReference type="GO" id="GO:0003677">
    <property type="term" value="F:DNA binding"/>
    <property type="evidence" value="ECO:0007669"/>
    <property type="project" value="InterPro"/>
</dbReference>
<reference evidence="7 8" key="1">
    <citation type="journal article" date="2016" name="Nat. Commun.">
        <title>Thousands of microbial genomes shed light on interconnected biogeochemical processes in an aquifer system.</title>
        <authorList>
            <person name="Anantharaman K."/>
            <person name="Brown C.T."/>
            <person name="Hug L.A."/>
            <person name="Sharon I."/>
            <person name="Castelle C.J."/>
            <person name="Probst A.J."/>
            <person name="Thomas B.C."/>
            <person name="Singh A."/>
            <person name="Wilkins M.J."/>
            <person name="Karaoz U."/>
            <person name="Brodie E.L."/>
            <person name="Williams K.H."/>
            <person name="Hubbard S.S."/>
            <person name="Banfield J.F."/>
        </authorList>
    </citation>
    <scope>NUCLEOTIDE SEQUENCE [LARGE SCALE GENOMIC DNA]</scope>
</reference>
<keyword evidence="4" id="KW-0175">Coiled coil</keyword>
<evidence type="ECO:0000259" key="6">
    <source>
        <dbReference type="Pfam" id="PF03449"/>
    </source>
</evidence>
<dbReference type="SUPFAM" id="SSF46557">
    <property type="entry name" value="GreA transcript cleavage protein, N-terminal domain"/>
    <property type="match status" value="1"/>
</dbReference>
<dbReference type="SUPFAM" id="SSF54534">
    <property type="entry name" value="FKBP-like"/>
    <property type="match status" value="1"/>
</dbReference>
<proteinExistence type="inferred from homology"/>
<organism evidence="7 8">
    <name type="scientific">Candidatus Komeilibacteria bacterium RIFOXYC1_FULL_37_11</name>
    <dbReference type="NCBI Taxonomy" id="1798555"/>
    <lineage>
        <taxon>Bacteria</taxon>
        <taxon>Candidatus Komeiliibacteriota</taxon>
    </lineage>
</organism>
<dbReference type="GO" id="GO:0032784">
    <property type="term" value="P:regulation of DNA-templated transcription elongation"/>
    <property type="evidence" value="ECO:0007669"/>
    <property type="project" value="InterPro"/>
</dbReference>
<dbReference type="InterPro" id="IPR036953">
    <property type="entry name" value="GreA/GreB_C_sf"/>
</dbReference>
<sequence length="167" mass="18635">MRVPIRKAGQYTYIKSDPLMTEAKLTELKNQLKKLKEIIQPELAKEVKRLALMGDFSENAAYQIAKGRLRGANEKIDKITKQIAEAKIINPSKTIHEIEIGHLVTIISSKQTKKYRLLGSSETNPAQGAISYQSPLGSALLNKKVGEIAQVKIDGQVTEYKIIAIEY</sequence>
<dbReference type="InterPro" id="IPR022691">
    <property type="entry name" value="Tscrpt_elong_fac_GreA/B_N"/>
</dbReference>
<dbReference type="PANTHER" id="PTHR30437">
    <property type="entry name" value="TRANSCRIPTION ELONGATION FACTOR GREA"/>
    <property type="match status" value="1"/>
</dbReference>
<dbReference type="EMBL" id="MHKQ01000005">
    <property type="protein sequence ID" value="OGY94621.1"/>
    <property type="molecule type" value="Genomic_DNA"/>
</dbReference>
<comment type="caution">
    <text evidence="7">The sequence shown here is derived from an EMBL/GenBank/DDBJ whole genome shotgun (WGS) entry which is preliminary data.</text>
</comment>
<evidence type="ECO:0000313" key="8">
    <source>
        <dbReference type="Proteomes" id="UP000177626"/>
    </source>
</evidence>
<dbReference type="Pfam" id="PF01272">
    <property type="entry name" value="GreA_GreB"/>
    <property type="match status" value="1"/>
</dbReference>
<dbReference type="PROSITE" id="PS00830">
    <property type="entry name" value="GREAB_2"/>
    <property type="match status" value="1"/>
</dbReference>
<dbReference type="InterPro" id="IPR001437">
    <property type="entry name" value="Tscrpt_elong_fac_GreA/B_C"/>
</dbReference>
<dbReference type="InterPro" id="IPR023459">
    <property type="entry name" value="Tscrpt_elong_fac_GreA/B_fam"/>
</dbReference>
<protein>
    <recommendedName>
        <fullName evidence="9">Transcription elongation factor GreA</fullName>
    </recommendedName>
</protein>
<evidence type="ECO:0000313" key="7">
    <source>
        <dbReference type="EMBL" id="OGY94621.1"/>
    </source>
</evidence>
<evidence type="ECO:0000256" key="4">
    <source>
        <dbReference type="SAM" id="Coils"/>
    </source>
</evidence>
<name>A0A1G2C0F1_9BACT</name>
<evidence type="ECO:0000259" key="5">
    <source>
        <dbReference type="Pfam" id="PF01272"/>
    </source>
</evidence>
<dbReference type="GO" id="GO:0006354">
    <property type="term" value="P:DNA-templated transcription elongation"/>
    <property type="evidence" value="ECO:0007669"/>
    <property type="project" value="TreeGrafter"/>
</dbReference>
<dbReference type="Gene3D" id="3.10.50.30">
    <property type="entry name" value="Transcription elongation factor, GreA/GreB, C-terminal domain"/>
    <property type="match status" value="1"/>
</dbReference>
<feature type="coiled-coil region" evidence="4">
    <location>
        <begin position="62"/>
        <end position="89"/>
    </location>
</feature>
<evidence type="ECO:0000256" key="2">
    <source>
        <dbReference type="ARBA" id="ARBA00023015"/>
    </source>
</evidence>
<dbReference type="Gene3D" id="1.10.287.180">
    <property type="entry name" value="Transcription elongation factor, GreA/GreB, N-terminal domain"/>
    <property type="match status" value="1"/>
</dbReference>
<feature type="domain" description="Transcription elongation factor GreA/GreB C-terminal" evidence="5">
    <location>
        <begin position="97"/>
        <end position="167"/>
    </location>
</feature>
<dbReference type="PANTHER" id="PTHR30437:SF4">
    <property type="entry name" value="TRANSCRIPTION ELONGATION FACTOR GREA"/>
    <property type="match status" value="1"/>
</dbReference>
<keyword evidence="2" id="KW-0805">Transcription regulation</keyword>
<gene>
    <name evidence="7" type="ORF">A2406_02225</name>
</gene>
<dbReference type="AlphaFoldDB" id="A0A1G2C0F1"/>
<dbReference type="Proteomes" id="UP000177626">
    <property type="component" value="Unassembled WGS sequence"/>
</dbReference>
<dbReference type="InterPro" id="IPR018151">
    <property type="entry name" value="TF_GreA/GreB_CS"/>
</dbReference>
<evidence type="ECO:0000256" key="3">
    <source>
        <dbReference type="ARBA" id="ARBA00023163"/>
    </source>
</evidence>
<keyword evidence="3" id="KW-0804">Transcription</keyword>
<dbReference type="InterPro" id="IPR036805">
    <property type="entry name" value="Tscrpt_elong_fac_GreA/B_N_sf"/>
</dbReference>
<dbReference type="PIRSF" id="PIRSF006092">
    <property type="entry name" value="GreA_GreB"/>
    <property type="match status" value="1"/>
</dbReference>
<feature type="domain" description="Transcription elongation factor GreA/GreB N-terminal" evidence="6">
    <location>
        <begin position="19"/>
        <end position="88"/>
    </location>
</feature>
<evidence type="ECO:0000256" key="1">
    <source>
        <dbReference type="ARBA" id="ARBA00008213"/>
    </source>
</evidence>
<comment type="similarity">
    <text evidence="1">Belongs to the GreA/GreB family.</text>
</comment>
<dbReference type="Pfam" id="PF03449">
    <property type="entry name" value="GreA_GreB_N"/>
    <property type="match status" value="1"/>
</dbReference>